<dbReference type="Proteomes" id="UP000824120">
    <property type="component" value="Chromosome 12"/>
</dbReference>
<evidence type="ECO:0000313" key="1">
    <source>
        <dbReference type="EMBL" id="KAG5569846.1"/>
    </source>
</evidence>
<organism evidence="1 2">
    <name type="scientific">Solanum commersonii</name>
    <name type="common">Commerson's wild potato</name>
    <name type="synonym">Commerson's nightshade</name>
    <dbReference type="NCBI Taxonomy" id="4109"/>
    <lineage>
        <taxon>Eukaryota</taxon>
        <taxon>Viridiplantae</taxon>
        <taxon>Streptophyta</taxon>
        <taxon>Embryophyta</taxon>
        <taxon>Tracheophyta</taxon>
        <taxon>Spermatophyta</taxon>
        <taxon>Magnoliopsida</taxon>
        <taxon>eudicotyledons</taxon>
        <taxon>Gunneridae</taxon>
        <taxon>Pentapetalae</taxon>
        <taxon>asterids</taxon>
        <taxon>lamiids</taxon>
        <taxon>Solanales</taxon>
        <taxon>Solanaceae</taxon>
        <taxon>Solanoideae</taxon>
        <taxon>Solaneae</taxon>
        <taxon>Solanum</taxon>
    </lineage>
</organism>
<dbReference type="EMBL" id="JACXVP010000012">
    <property type="protein sequence ID" value="KAG5569846.1"/>
    <property type="molecule type" value="Genomic_DNA"/>
</dbReference>
<name>A0A9J5W404_SOLCO</name>
<dbReference type="AlphaFoldDB" id="A0A9J5W404"/>
<evidence type="ECO:0000313" key="2">
    <source>
        <dbReference type="Proteomes" id="UP000824120"/>
    </source>
</evidence>
<gene>
    <name evidence="1" type="ORF">H5410_059612</name>
</gene>
<proteinExistence type="predicted"/>
<accession>A0A9J5W404</accession>
<keyword evidence="2" id="KW-1185">Reference proteome</keyword>
<comment type="caution">
    <text evidence="1">The sequence shown here is derived from an EMBL/GenBank/DDBJ whole genome shotgun (WGS) entry which is preliminary data.</text>
</comment>
<sequence length="110" mass="12595">MEVAEFASSASILTKLEDLKLTYYTCIDEEWKVVAEGFPHLEVLATELSAYSVTGEPVVITFRALNDYFLKVAGIIQIQCRYNALNFKFWLRLCHLPTVLCCVNNQKNRN</sequence>
<reference evidence="1 2" key="1">
    <citation type="submission" date="2020-09" db="EMBL/GenBank/DDBJ databases">
        <title>De no assembly of potato wild relative species, Solanum commersonii.</title>
        <authorList>
            <person name="Cho K."/>
        </authorList>
    </citation>
    <scope>NUCLEOTIDE SEQUENCE [LARGE SCALE GENOMIC DNA]</scope>
    <source>
        <strain evidence="1">LZ3.2</strain>
        <tissue evidence="1">Leaf</tissue>
    </source>
</reference>
<protein>
    <submittedName>
        <fullName evidence="1">Uncharacterized protein</fullName>
    </submittedName>
</protein>